<keyword evidence="3 12" id="KW-0812">Transmembrane</keyword>
<evidence type="ECO:0000256" key="11">
    <source>
        <dbReference type="SAM" id="MobiDB-lite"/>
    </source>
</evidence>
<dbReference type="GO" id="GO:0005524">
    <property type="term" value="F:ATP binding"/>
    <property type="evidence" value="ECO:0007669"/>
    <property type="project" value="UniProtKB-KW"/>
</dbReference>
<proteinExistence type="inferred from homology"/>
<evidence type="ECO:0000259" key="14">
    <source>
        <dbReference type="PROSITE" id="PS50929"/>
    </source>
</evidence>
<dbReference type="Gene3D" id="1.20.1560.10">
    <property type="entry name" value="ABC transporter type 1, transmembrane domain"/>
    <property type="match status" value="1"/>
</dbReference>
<dbReference type="GO" id="GO:0016887">
    <property type="term" value="F:ATP hydrolysis activity"/>
    <property type="evidence" value="ECO:0007669"/>
    <property type="project" value="InterPro"/>
</dbReference>
<dbReference type="Proteomes" id="UP000195981">
    <property type="component" value="Unassembled WGS sequence"/>
</dbReference>
<evidence type="ECO:0000256" key="12">
    <source>
        <dbReference type="SAM" id="Phobius"/>
    </source>
</evidence>
<dbReference type="Pfam" id="PF00664">
    <property type="entry name" value="ABC_membrane"/>
    <property type="match status" value="1"/>
</dbReference>
<comment type="similarity">
    <text evidence="9">Belongs to the ABC transporter superfamily. Lipid exporter (TC 3.A.1.106) family.</text>
</comment>
<dbReference type="InterPro" id="IPR039421">
    <property type="entry name" value="Type_1_exporter"/>
</dbReference>
<evidence type="ECO:0000256" key="3">
    <source>
        <dbReference type="ARBA" id="ARBA00022692"/>
    </source>
</evidence>
<dbReference type="GO" id="GO:0005886">
    <property type="term" value="C:plasma membrane"/>
    <property type="evidence" value="ECO:0007669"/>
    <property type="project" value="UniProtKB-SubCell"/>
</dbReference>
<organism evidence="15 16">
    <name type="scientific">Brachybacterium nesterenkovii</name>
    <dbReference type="NCBI Taxonomy" id="47847"/>
    <lineage>
        <taxon>Bacteria</taxon>
        <taxon>Bacillati</taxon>
        <taxon>Actinomycetota</taxon>
        <taxon>Actinomycetes</taxon>
        <taxon>Micrococcales</taxon>
        <taxon>Dermabacteraceae</taxon>
        <taxon>Brachybacterium</taxon>
    </lineage>
</organism>
<dbReference type="PROSITE" id="PS50893">
    <property type="entry name" value="ABC_TRANSPORTER_2"/>
    <property type="match status" value="1"/>
</dbReference>
<dbReference type="GO" id="GO:0015421">
    <property type="term" value="F:ABC-type oligopeptide transporter activity"/>
    <property type="evidence" value="ECO:0007669"/>
    <property type="project" value="TreeGrafter"/>
</dbReference>
<feature type="compositionally biased region" description="Basic and acidic residues" evidence="11">
    <location>
        <begin position="24"/>
        <end position="33"/>
    </location>
</feature>
<evidence type="ECO:0000313" key="15">
    <source>
        <dbReference type="EMBL" id="SLM90424.1"/>
    </source>
</evidence>
<dbReference type="RefSeq" id="WP_087103207.1">
    <property type="nucleotide sequence ID" value="NZ_FWFG01000048.1"/>
</dbReference>
<feature type="transmembrane region" description="Helical" evidence="12">
    <location>
        <begin position="320"/>
        <end position="346"/>
    </location>
</feature>
<feature type="transmembrane region" description="Helical" evidence="12">
    <location>
        <begin position="213"/>
        <end position="235"/>
    </location>
</feature>
<dbReference type="CDD" id="cd03254">
    <property type="entry name" value="ABCC_Glucan_exporter_like"/>
    <property type="match status" value="1"/>
</dbReference>
<evidence type="ECO:0000256" key="10">
    <source>
        <dbReference type="ARBA" id="ARBA00071747"/>
    </source>
</evidence>
<dbReference type="SMART" id="SM00382">
    <property type="entry name" value="AAA"/>
    <property type="match status" value="1"/>
</dbReference>
<dbReference type="PROSITE" id="PS00211">
    <property type="entry name" value="ABC_TRANSPORTER_1"/>
    <property type="match status" value="1"/>
</dbReference>
<evidence type="ECO:0000259" key="13">
    <source>
        <dbReference type="PROSITE" id="PS50893"/>
    </source>
</evidence>
<evidence type="ECO:0000256" key="8">
    <source>
        <dbReference type="ARBA" id="ARBA00055053"/>
    </source>
</evidence>
<gene>
    <name evidence="15" type="ORF">FM110_04890</name>
</gene>
<feature type="transmembrane region" description="Helical" evidence="12">
    <location>
        <begin position="57"/>
        <end position="77"/>
    </location>
</feature>
<evidence type="ECO:0000313" key="16">
    <source>
        <dbReference type="Proteomes" id="UP000195981"/>
    </source>
</evidence>
<dbReference type="AlphaFoldDB" id="A0A1X6WXA7"/>
<dbReference type="SUPFAM" id="SSF90123">
    <property type="entry name" value="ABC transporter transmembrane region"/>
    <property type="match status" value="1"/>
</dbReference>
<comment type="function">
    <text evidence="8">ABC transporter involved in fatty acid import. Transmembrane domains (TMD) form a pore in the membrane and the ATP-binding domain (NBD) is responsible for energy generation.</text>
</comment>
<keyword evidence="16" id="KW-1185">Reference proteome</keyword>
<dbReference type="InterPro" id="IPR003593">
    <property type="entry name" value="AAA+_ATPase"/>
</dbReference>
<dbReference type="PANTHER" id="PTHR43394">
    <property type="entry name" value="ATP-DEPENDENT PERMEASE MDL1, MITOCHONDRIAL"/>
    <property type="match status" value="1"/>
</dbReference>
<dbReference type="CDD" id="cd18547">
    <property type="entry name" value="ABC_6TM_Tm288_like"/>
    <property type="match status" value="1"/>
</dbReference>
<dbReference type="Gene3D" id="3.40.50.300">
    <property type="entry name" value="P-loop containing nucleotide triphosphate hydrolases"/>
    <property type="match status" value="1"/>
</dbReference>
<dbReference type="PANTHER" id="PTHR43394:SF1">
    <property type="entry name" value="ATP-BINDING CASSETTE SUB-FAMILY B MEMBER 10, MITOCHONDRIAL"/>
    <property type="match status" value="1"/>
</dbReference>
<keyword evidence="7 12" id="KW-0472">Membrane</keyword>
<dbReference type="InterPro" id="IPR017871">
    <property type="entry name" value="ABC_transporter-like_CS"/>
</dbReference>
<dbReference type="InterPro" id="IPR011527">
    <property type="entry name" value="ABC1_TM_dom"/>
</dbReference>
<keyword evidence="4" id="KW-0547">Nucleotide-binding</keyword>
<dbReference type="EMBL" id="FWFG01000048">
    <property type="protein sequence ID" value="SLM90424.1"/>
    <property type="molecule type" value="Genomic_DNA"/>
</dbReference>
<reference evidence="15 16" key="1">
    <citation type="submission" date="2017-02" db="EMBL/GenBank/DDBJ databases">
        <authorList>
            <person name="Peterson S.W."/>
        </authorList>
    </citation>
    <scope>NUCLEOTIDE SEQUENCE [LARGE SCALE GENOMIC DNA]</scope>
    <source>
        <strain evidence="15 16">CIP104813</strain>
    </source>
</reference>
<evidence type="ECO:0000256" key="5">
    <source>
        <dbReference type="ARBA" id="ARBA00022840"/>
    </source>
</evidence>
<feature type="domain" description="ABC transmembrane type-1" evidence="14">
    <location>
        <begin position="61"/>
        <end position="384"/>
    </location>
</feature>
<dbReference type="InterPro" id="IPR036640">
    <property type="entry name" value="ABC1_TM_sf"/>
</dbReference>
<feature type="transmembrane region" description="Helical" evidence="12">
    <location>
        <begin position="241"/>
        <end position="260"/>
    </location>
</feature>
<feature type="transmembrane region" description="Helical" evidence="12">
    <location>
        <begin position="141"/>
        <end position="163"/>
    </location>
</feature>
<keyword evidence="6 12" id="KW-1133">Transmembrane helix</keyword>
<evidence type="ECO:0000256" key="2">
    <source>
        <dbReference type="ARBA" id="ARBA00022448"/>
    </source>
</evidence>
<dbReference type="InterPro" id="IPR027417">
    <property type="entry name" value="P-loop_NTPase"/>
</dbReference>
<evidence type="ECO:0000256" key="6">
    <source>
        <dbReference type="ARBA" id="ARBA00022989"/>
    </source>
</evidence>
<sequence>MSEQTNATTAPVGGDEAAEAAELASEKAAERGLRPGQSAKDFWPSAKRLVREMGPEGKYAIGGILVGIIGVALTVVGPKLLGRATDLIFSGMIGQHLPAGTTKEQVIAGLRAQGQTQMADMLTGMDVTPGQGIDFAALHRVLLLVIGLYVVASVFTWLQGWLLNRIIFRMVYRLRRQIEEKIHRLPLAYFDRMRRGEILSRVTNDIDNIQNTLINTLTGLINAILTLIGVIVMMFTLSWQLTLISLVVIPLALVVTGIVGRRSQKLFQQQWDATGKVNAEVEEAFSGHELVNVFGRRREVSRSFEERNEEMYRASFGAQFVSSLIMPLMMFVGNLAYVAVAIVGGLKVISGTMTLGDVQAFIQYSRQFTQPLSQVASMATMLQSGVASAERVFELLDAEEQEPESATDVSTAAASRIREGRVEFEHVRFSYSPERELITDLSLTADPGQTVAIVGPTGAGKTTLVNLVMRFYEIDGGRITLDGVDIRDLTRRQLRERTGMVLQDTWLFEGTIRENLRYGRLDATDEEVLEAARATHVDDFVRQLPEGYDTVIDDEGSNISAGEKQLLTIARAFLAQPSLLILDEATSSVDTRTELLVQNAMNRLREGRTSFVIAHRLSTIRDADLILVMEHGDIVEQGSHDELIAADGAYARLYASQFEGAATDLDTEEEHVASAAPAPSGMGG</sequence>
<protein>
    <recommendedName>
        <fullName evidence="10">Fatty acid ABC transporter ATP-binding/permease protein</fullName>
    </recommendedName>
</protein>
<accession>A0A1X6WXA7</accession>
<feature type="domain" description="ABC transporter" evidence="13">
    <location>
        <begin position="422"/>
        <end position="656"/>
    </location>
</feature>
<keyword evidence="5 15" id="KW-0067">ATP-binding</keyword>
<dbReference type="SUPFAM" id="SSF52540">
    <property type="entry name" value="P-loop containing nucleoside triphosphate hydrolases"/>
    <property type="match status" value="1"/>
</dbReference>
<name>A0A1X6WXA7_9MICO</name>
<evidence type="ECO:0000256" key="4">
    <source>
        <dbReference type="ARBA" id="ARBA00022741"/>
    </source>
</evidence>
<dbReference type="PROSITE" id="PS50929">
    <property type="entry name" value="ABC_TM1F"/>
    <property type="match status" value="1"/>
</dbReference>
<evidence type="ECO:0000256" key="7">
    <source>
        <dbReference type="ARBA" id="ARBA00023136"/>
    </source>
</evidence>
<dbReference type="FunFam" id="3.40.50.300:FF:000287">
    <property type="entry name" value="Multidrug ABC transporter ATP-binding protein"/>
    <property type="match status" value="1"/>
</dbReference>
<evidence type="ECO:0000256" key="1">
    <source>
        <dbReference type="ARBA" id="ARBA00004651"/>
    </source>
</evidence>
<evidence type="ECO:0000256" key="9">
    <source>
        <dbReference type="ARBA" id="ARBA00061644"/>
    </source>
</evidence>
<feature type="region of interest" description="Disordered" evidence="11">
    <location>
        <begin position="1"/>
        <end position="39"/>
    </location>
</feature>
<dbReference type="InterPro" id="IPR003439">
    <property type="entry name" value="ABC_transporter-like_ATP-bd"/>
</dbReference>
<comment type="subcellular location">
    <subcellularLocation>
        <location evidence="1">Cell membrane</location>
        <topology evidence="1">Multi-pass membrane protein</topology>
    </subcellularLocation>
</comment>
<dbReference type="Pfam" id="PF00005">
    <property type="entry name" value="ABC_tran"/>
    <property type="match status" value="1"/>
</dbReference>
<keyword evidence="2" id="KW-0813">Transport</keyword>